<evidence type="ECO:0000313" key="3">
    <source>
        <dbReference type="EMBL" id="GIJ64940.1"/>
    </source>
</evidence>
<protein>
    <submittedName>
        <fullName evidence="3">Uncharacterized protein</fullName>
    </submittedName>
</protein>
<sequence length="65" mass="7020">MAPLAALTGVVIGAVLSYLFSYLGERRREEWARPGRPGSRFRLDSDRGPGSRIATAVDGGAETRE</sequence>
<dbReference type="AlphaFoldDB" id="A0A8J3ZP05"/>
<keyword evidence="4" id="KW-1185">Reference proteome</keyword>
<reference evidence="3" key="1">
    <citation type="submission" date="2021-01" db="EMBL/GenBank/DDBJ databases">
        <title>Whole genome shotgun sequence of Virgisporangium aurantiacum NBRC 16421.</title>
        <authorList>
            <person name="Komaki H."/>
            <person name="Tamura T."/>
        </authorList>
    </citation>
    <scope>NUCLEOTIDE SEQUENCE</scope>
    <source>
        <strain evidence="3">NBRC 16421</strain>
    </source>
</reference>
<gene>
    <name evidence="3" type="ORF">Vau01_124560</name>
</gene>
<evidence type="ECO:0000256" key="2">
    <source>
        <dbReference type="SAM" id="Phobius"/>
    </source>
</evidence>
<comment type="caution">
    <text evidence="3">The sequence shown here is derived from an EMBL/GenBank/DDBJ whole genome shotgun (WGS) entry which is preliminary data.</text>
</comment>
<dbReference type="Proteomes" id="UP000612585">
    <property type="component" value="Unassembled WGS sequence"/>
</dbReference>
<feature type="region of interest" description="Disordered" evidence="1">
    <location>
        <begin position="32"/>
        <end position="65"/>
    </location>
</feature>
<accession>A0A8J3ZP05</accession>
<evidence type="ECO:0000313" key="4">
    <source>
        <dbReference type="Proteomes" id="UP000612585"/>
    </source>
</evidence>
<proteinExistence type="predicted"/>
<name>A0A8J3ZP05_9ACTN</name>
<keyword evidence="2" id="KW-1133">Transmembrane helix</keyword>
<feature type="transmembrane region" description="Helical" evidence="2">
    <location>
        <begin position="6"/>
        <end position="24"/>
    </location>
</feature>
<dbReference type="EMBL" id="BOPG01000141">
    <property type="protein sequence ID" value="GIJ64940.1"/>
    <property type="molecule type" value="Genomic_DNA"/>
</dbReference>
<evidence type="ECO:0000256" key="1">
    <source>
        <dbReference type="SAM" id="MobiDB-lite"/>
    </source>
</evidence>
<keyword evidence="2" id="KW-0472">Membrane</keyword>
<organism evidence="3 4">
    <name type="scientific">Virgisporangium aurantiacum</name>
    <dbReference type="NCBI Taxonomy" id="175570"/>
    <lineage>
        <taxon>Bacteria</taxon>
        <taxon>Bacillati</taxon>
        <taxon>Actinomycetota</taxon>
        <taxon>Actinomycetes</taxon>
        <taxon>Micromonosporales</taxon>
        <taxon>Micromonosporaceae</taxon>
        <taxon>Virgisporangium</taxon>
    </lineage>
</organism>
<keyword evidence="2" id="KW-0812">Transmembrane</keyword>